<dbReference type="AlphaFoldDB" id="A0A9J6P1N4"/>
<dbReference type="SUPFAM" id="SSF46955">
    <property type="entry name" value="Putative DNA-binding domain"/>
    <property type="match status" value="1"/>
</dbReference>
<accession>A0A9J6P1N4</accession>
<dbReference type="GO" id="GO:0003677">
    <property type="term" value="F:DNA binding"/>
    <property type="evidence" value="ECO:0007669"/>
    <property type="project" value="InterPro"/>
</dbReference>
<name>A0A9J6P1N4_9CLOT</name>
<dbReference type="Gene3D" id="1.10.1660.10">
    <property type="match status" value="1"/>
</dbReference>
<feature type="domain" description="HTH merR-type" evidence="1">
    <location>
        <begin position="6"/>
        <end position="38"/>
    </location>
</feature>
<evidence type="ECO:0000313" key="2">
    <source>
        <dbReference type="EMBL" id="MCM1990102.1"/>
    </source>
</evidence>
<dbReference type="InterPro" id="IPR000551">
    <property type="entry name" value="MerR-type_HTH_dom"/>
</dbReference>
<evidence type="ECO:0000313" key="3">
    <source>
        <dbReference type="Proteomes" id="UP001056429"/>
    </source>
</evidence>
<evidence type="ECO:0000259" key="1">
    <source>
        <dbReference type="Pfam" id="PF00376"/>
    </source>
</evidence>
<dbReference type="InterPro" id="IPR009061">
    <property type="entry name" value="DNA-bd_dom_put_sf"/>
</dbReference>
<dbReference type="EMBL" id="JAGSOJ010000002">
    <property type="protein sequence ID" value="MCM1990102.1"/>
    <property type="molecule type" value="Genomic_DNA"/>
</dbReference>
<dbReference type="RefSeq" id="WP_250859146.1">
    <property type="nucleotide sequence ID" value="NZ_JAGSOJ010000002.1"/>
</dbReference>
<reference evidence="2" key="1">
    <citation type="journal article" date="2021" name="mSystems">
        <title>Bacteria and Archaea Synergistically Convert Glycine Betaine to Biogenic Methane in the Formosa Cold Seep of the South China Sea.</title>
        <authorList>
            <person name="Li L."/>
            <person name="Zhang W."/>
            <person name="Zhang S."/>
            <person name="Song L."/>
            <person name="Sun Q."/>
            <person name="Zhang H."/>
            <person name="Xiang H."/>
            <person name="Dong X."/>
        </authorList>
    </citation>
    <scope>NUCLEOTIDE SEQUENCE</scope>
    <source>
        <strain evidence="2">ZWT</strain>
    </source>
</reference>
<keyword evidence="3" id="KW-1185">Reference proteome</keyword>
<proteinExistence type="predicted"/>
<dbReference type="Proteomes" id="UP001056429">
    <property type="component" value="Unassembled WGS sequence"/>
</dbReference>
<reference evidence="2" key="2">
    <citation type="submission" date="2021-04" db="EMBL/GenBank/DDBJ databases">
        <authorList>
            <person name="Dong X."/>
        </authorList>
    </citation>
    <scope>NUCLEOTIDE SEQUENCE</scope>
    <source>
        <strain evidence="2">ZWT</strain>
    </source>
</reference>
<dbReference type="GO" id="GO:0006355">
    <property type="term" value="P:regulation of DNA-templated transcription"/>
    <property type="evidence" value="ECO:0007669"/>
    <property type="project" value="InterPro"/>
</dbReference>
<protein>
    <submittedName>
        <fullName evidence="2">MerR family transcriptional regulator</fullName>
    </submittedName>
</protein>
<gene>
    <name evidence="2" type="ORF">KDK92_10165</name>
</gene>
<dbReference type="Pfam" id="PF00376">
    <property type="entry name" value="MerR"/>
    <property type="match status" value="1"/>
</dbReference>
<comment type="caution">
    <text evidence="2">The sequence shown here is derived from an EMBL/GenBank/DDBJ whole genome shotgun (WGS) entry which is preliminary data.</text>
</comment>
<organism evidence="2 3">
    <name type="scientific">Oceanirhabdus seepicola</name>
    <dbReference type="NCBI Taxonomy" id="2828781"/>
    <lineage>
        <taxon>Bacteria</taxon>
        <taxon>Bacillati</taxon>
        <taxon>Bacillota</taxon>
        <taxon>Clostridia</taxon>
        <taxon>Eubacteriales</taxon>
        <taxon>Clostridiaceae</taxon>
        <taxon>Oceanirhabdus</taxon>
    </lineage>
</organism>
<sequence>MDIMISISEVSKFTGVTQKTLEIWDSEGKLKAKYKTEGVRD</sequence>